<dbReference type="GO" id="GO:0006281">
    <property type="term" value="P:DNA repair"/>
    <property type="evidence" value="ECO:0007669"/>
    <property type="project" value="TreeGrafter"/>
</dbReference>
<dbReference type="Pfam" id="PF13307">
    <property type="entry name" value="Helicase_C_2"/>
    <property type="match status" value="1"/>
</dbReference>
<evidence type="ECO:0000313" key="9">
    <source>
        <dbReference type="EMBL" id="RSL18053.1"/>
    </source>
</evidence>
<keyword evidence="10" id="KW-1185">Reference proteome</keyword>
<dbReference type="GO" id="GO:0043139">
    <property type="term" value="F:5'-3' DNA helicase activity"/>
    <property type="evidence" value="ECO:0007669"/>
    <property type="project" value="UniProtKB-EC"/>
</dbReference>
<comment type="caution">
    <text evidence="9">The sequence shown here is derived from an EMBL/GenBank/DDBJ whole genome shotgun (WGS) entry which is preliminary data.</text>
</comment>
<dbReference type="InterPro" id="IPR014001">
    <property type="entry name" value="Helicase_ATP-bd"/>
</dbReference>
<dbReference type="GO" id="GO:0005524">
    <property type="term" value="F:ATP binding"/>
    <property type="evidence" value="ECO:0007669"/>
    <property type="project" value="UniProtKB-KW"/>
</dbReference>
<evidence type="ECO:0000256" key="6">
    <source>
        <dbReference type="ARBA" id="ARBA00044969"/>
    </source>
</evidence>
<dbReference type="Gene3D" id="3.40.50.300">
    <property type="entry name" value="P-loop containing nucleotide triphosphate hydrolases"/>
    <property type="match status" value="2"/>
</dbReference>
<dbReference type="Proteomes" id="UP000269669">
    <property type="component" value="Unassembled WGS sequence"/>
</dbReference>
<dbReference type="InterPro" id="IPR011545">
    <property type="entry name" value="DEAD/DEAH_box_helicase_dom"/>
</dbReference>
<accession>A0A428MMW1</accession>
<dbReference type="OrthoDB" id="9803913at2"/>
<evidence type="ECO:0000313" key="10">
    <source>
        <dbReference type="Proteomes" id="UP000269669"/>
    </source>
</evidence>
<evidence type="ECO:0000256" key="5">
    <source>
        <dbReference type="ARBA" id="ARBA00038058"/>
    </source>
</evidence>
<organism evidence="9 10">
    <name type="scientific">Edaphobacter aggregans</name>
    <dbReference type="NCBI Taxonomy" id="570835"/>
    <lineage>
        <taxon>Bacteria</taxon>
        <taxon>Pseudomonadati</taxon>
        <taxon>Acidobacteriota</taxon>
        <taxon>Terriglobia</taxon>
        <taxon>Terriglobales</taxon>
        <taxon>Acidobacteriaceae</taxon>
        <taxon>Edaphobacter</taxon>
    </lineage>
</organism>
<dbReference type="EMBL" id="RSDW01000001">
    <property type="protein sequence ID" value="RSL18053.1"/>
    <property type="molecule type" value="Genomic_DNA"/>
</dbReference>
<dbReference type="SMART" id="SM00491">
    <property type="entry name" value="HELICc2"/>
    <property type="match status" value="1"/>
</dbReference>
<evidence type="ECO:0000256" key="2">
    <source>
        <dbReference type="ARBA" id="ARBA00022741"/>
    </source>
</evidence>
<name>A0A428MMW1_9BACT</name>
<dbReference type="InterPro" id="IPR045028">
    <property type="entry name" value="DinG/Rad3-like"/>
</dbReference>
<dbReference type="PROSITE" id="PS51193">
    <property type="entry name" value="HELICASE_ATP_BIND_2"/>
    <property type="match status" value="1"/>
</dbReference>
<protein>
    <recommendedName>
        <fullName evidence="6">DNA 5'-3' helicase</fullName>
        <ecNumber evidence="6">5.6.2.3</ecNumber>
    </recommendedName>
</protein>
<keyword evidence="4" id="KW-0067">ATP-binding</keyword>
<evidence type="ECO:0000259" key="8">
    <source>
        <dbReference type="PROSITE" id="PS51193"/>
    </source>
</evidence>
<keyword evidence="3" id="KW-0378">Hydrolase</keyword>
<sequence>MSTTAPISIAPAPPDRLPSLHNFFAPGGILSQSSLAFEHRRGQYDMARAIEKAFDDKRHLIVEAGTGTGKTLAYLLPALRMARERQQRVIISTGTKNLQEQLFFKDVPFLESLLGPLKVCYMKGRSNYLCRHKLYALRDNPLLNGLEEIDQFHAIAAWERTTETGDRAEIDVLPESSALWHKLDARTEACLGQSCPDWERCFVTAMRRKALESDIIIVNHHLFFADLSIKQQAGNAPDAGILPEAAAVVFDEAHELEEVASNYFGIGLSTQRFDELVRDVDMMLKAKQASTSAIESACGTLKERARMFFAALPTEVTGGAGVGRMPFEERETFLEESGDYYTATLNALTRLEGELERVKNVEESTGLRKRAADIRAHLAFLLESSDRNTVFWIERRPAGGVRNLARGHSQSAFHTHLQATPIDVSELLSTSLFDSYASVILTSATLTVSGGFEHIRKRLGMATARELVVPSHFNYEKQALLYLPPNMPDPRDADFGVKAAERIRRVLEITRGRAFCLFTSYSQMRDTYERMLAELPYTLLLHGTAPRHVLLQQFRDTPNAVLFGTSSFWQGVDVQGEQLSCVIIDKLPFAVPNDPVVKARMEAIEAMGGKPFFDYQVPNAVITLKQGFGRLIRSLHDRGVLMLLDPRIQRQRYGRIFLESLPSYRMTQEIADVEQFFAVEKSEKL</sequence>
<dbReference type="InterPro" id="IPR027417">
    <property type="entry name" value="P-loop_NTPase"/>
</dbReference>
<dbReference type="RefSeq" id="WP_125486462.1">
    <property type="nucleotide sequence ID" value="NZ_RSDW01000001.1"/>
</dbReference>
<evidence type="ECO:0000256" key="1">
    <source>
        <dbReference type="ARBA" id="ARBA00001966"/>
    </source>
</evidence>
<evidence type="ECO:0000256" key="3">
    <source>
        <dbReference type="ARBA" id="ARBA00022801"/>
    </source>
</evidence>
<dbReference type="FunFam" id="3.40.50.300:FF:000437">
    <property type="entry name" value="ATP-dependent DNA helicase DinG"/>
    <property type="match status" value="1"/>
</dbReference>
<dbReference type="PANTHER" id="PTHR11472">
    <property type="entry name" value="DNA REPAIR DEAD HELICASE RAD3/XP-D SUBFAMILY MEMBER"/>
    <property type="match status" value="1"/>
</dbReference>
<dbReference type="GO" id="GO:0016818">
    <property type="term" value="F:hydrolase activity, acting on acid anhydrides, in phosphorus-containing anhydrides"/>
    <property type="evidence" value="ECO:0007669"/>
    <property type="project" value="InterPro"/>
</dbReference>
<comment type="similarity">
    <text evidence="5">Belongs to the helicase family. DinG subfamily.</text>
</comment>
<dbReference type="SUPFAM" id="SSF52540">
    <property type="entry name" value="P-loop containing nucleoside triphosphate hydrolases"/>
    <property type="match status" value="2"/>
</dbReference>
<gene>
    <name evidence="9" type="ORF">EDE15_3609</name>
</gene>
<evidence type="ECO:0000256" key="4">
    <source>
        <dbReference type="ARBA" id="ARBA00022840"/>
    </source>
</evidence>
<dbReference type="AlphaFoldDB" id="A0A428MMW1"/>
<keyword evidence="9" id="KW-0347">Helicase</keyword>
<dbReference type="Pfam" id="PF00270">
    <property type="entry name" value="DEAD"/>
    <property type="match status" value="1"/>
</dbReference>
<comment type="cofactor">
    <cofactor evidence="1">
        <name>[4Fe-4S] cluster</name>
        <dbReference type="ChEBI" id="CHEBI:49883"/>
    </cofactor>
</comment>
<reference evidence="9 10" key="1">
    <citation type="submission" date="2018-12" db="EMBL/GenBank/DDBJ databases">
        <title>Sequencing of bacterial isolates from soil warming experiment in Harvard Forest, Massachusetts, USA.</title>
        <authorList>
            <person name="Deangelis K."/>
        </authorList>
    </citation>
    <scope>NUCLEOTIDE SEQUENCE [LARGE SCALE GENOMIC DNA]</scope>
    <source>
        <strain evidence="9 10">EB153</strain>
    </source>
</reference>
<dbReference type="InterPro" id="IPR006555">
    <property type="entry name" value="ATP-dep_Helicase_C"/>
</dbReference>
<dbReference type="PANTHER" id="PTHR11472:SF34">
    <property type="entry name" value="REGULATOR OF TELOMERE ELONGATION HELICASE 1"/>
    <property type="match status" value="1"/>
</dbReference>
<comment type="catalytic activity">
    <reaction evidence="7">
        <text>ATP + H2O = ADP + phosphate + H(+)</text>
        <dbReference type="Rhea" id="RHEA:13065"/>
        <dbReference type="ChEBI" id="CHEBI:15377"/>
        <dbReference type="ChEBI" id="CHEBI:15378"/>
        <dbReference type="ChEBI" id="CHEBI:30616"/>
        <dbReference type="ChEBI" id="CHEBI:43474"/>
        <dbReference type="ChEBI" id="CHEBI:456216"/>
        <dbReference type="EC" id="5.6.2.3"/>
    </reaction>
</comment>
<feature type="domain" description="Helicase ATP-binding" evidence="8">
    <location>
        <begin position="29"/>
        <end position="298"/>
    </location>
</feature>
<dbReference type="EC" id="5.6.2.3" evidence="6"/>
<dbReference type="SMART" id="SM00487">
    <property type="entry name" value="DEXDc"/>
    <property type="match status" value="1"/>
</dbReference>
<keyword evidence="2" id="KW-0547">Nucleotide-binding</keyword>
<dbReference type="GO" id="GO:0003676">
    <property type="term" value="F:nucleic acid binding"/>
    <property type="evidence" value="ECO:0007669"/>
    <property type="project" value="InterPro"/>
</dbReference>
<evidence type="ECO:0000256" key="7">
    <source>
        <dbReference type="ARBA" id="ARBA00048954"/>
    </source>
</evidence>
<proteinExistence type="inferred from homology"/>
<dbReference type="InterPro" id="IPR014013">
    <property type="entry name" value="Helic_SF1/SF2_ATP-bd_DinG/Rad3"/>
</dbReference>